<name>A0A366HCY6_9BACT</name>
<organism evidence="1 2">
    <name type="scientific">Roseimicrobium gellanilyticum</name>
    <dbReference type="NCBI Taxonomy" id="748857"/>
    <lineage>
        <taxon>Bacteria</taxon>
        <taxon>Pseudomonadati</taxon>
        <taxon>Verrucomicrobiota</taxon>
        <taxon>Verrucomicrobiia</taxon>
        <taxon>Verrucomicrobiales</taxon>
        <taxon>Verrucomicrobiaceae</taxon>
        <taxon>Roseimicrobium</taxon>
    </lineage>
</organism>
<protein>
    <recommendedName>
        <fullName evidence="3">ADP-heptose:LPS heptosyltransferase</fullName>
    </recommendedName>
</protein>
<dbReference type="SUPFAM" id="SSF53756">
    <property type="entry name" value="UDP-Glycosyltransferase/glycogen phosphorylase"/>
    <property type="match status" value="1"/>
</dbReference>
<comment type="caution">
    <text evidence="1">The sequence shown here is derived from an EMBL/GenBank/DDBJ whole genome shotgun (WGS) entry which is preliminary data.</text>
</comment>
<dbReference type="EMBL" id="QNRR01000009">
    <property type="protein sequence ID" value="RBP39699.1"/>
    <property type="molecule type" value="Genomic_DNA"/>
</dbReference>
<evidence type="ECO:0000313" key="1">
    <source>
        <dbReference type="EMBL" id="RBP39699.1"/>
    </source>
</evidence>
<keyword evidence="2" id="KW-1185">Reference proteome</keyword>
<dbReference type="AlphaFoldDB" id="A0A366HCY6"/>
<proteinExistence type="predicted"/>
<accession>A0A366HCY6</accession>
<dbReference type="RefSeq" id="WP_170157315.1">
    <property type="nucleotide sequence ID" value="NZ_QNRR01000009.1"/>
</dbReference>
<reference evidence="1 2" key="1">
    <citation type="submission" date="2018-06" db="EMBL/GenBank/DDBJ databases">
        <title>Genomic Encyclopedia of Type Strains, Phase IV (KMG-IV): sequencing the most valuable type-strain genomes for metagenomic binning, comparative biology and taxonomic classification.</title>
        <authorList>
            <person name="Goeker M."/>
        </authorList>
    </citation>
    <scope>NUCLEOTIDE SEQUENCE [LARGE SCALE GENOMIC DNA]</scope>
    <source>
        <strain evidence="1 2">DSM 25532</strain>
    </source>
</reference>
<gene>
    <name evidence="1" type="ORF">DES53_109126</name>
</gene>
<evidence type="ECO:0000313" key="2">
    <source>
        <dbReference type="Proteomes" id="UP000253426"/>
    </source>
</evidence>
<evidence type="ECO:0008006" key="3">
    <source>
        <dbReference type="Google" id="ProtNLM"/>
    </source>
</evidence>
<sequence length="282" mass="31956">MQAVFFRAGLGDVIRTIYLTQAYKFISETTEPVKVISASHNPFTTEIFRYHRNSKNFLILELGHKYEQLLNAGLRAGDLDRAICEFAEVRQEDLFTGKKLPDFVPQFNAPDDVESSGHLIFQPFAGSVADRTFSDALMSDLVRILEKLPCHVYLITRSFTRKSNTGRLIHASEDARRFTRENITVMEHLSVPATLNLVKSSSAYLGCWSSLQQAAWFENKPVAVLYPPNWCDVVKRTGYAFGLDRPDCFHTDFKALDLDRLQAWLAQWISHRPASPAPPGSL</sequence>
<dbReference type="Proteomes" id="UP000253426">
    <property type="component" value="Unassembled WGS sequence"/>
</dbReference>